<accession>A0ABY4IWV4</accession>
<feature type="domain" description="Alpha-N-acetylglucosaminidase C-terminal" evidence="2">
    <location>
        <begin position="433"/>
        <end position="714"/>
    </location>
</feature>
<sequence>MSGHVESAVRALIDRVGGDAATVRIEILQEASSGSRIAGFEASEGVLTLRGSDASAAASAFARYLHSQGHRITWESPRPIRPLTPWPDADRTDVRTPFAIRYHLNVVTHGYSTPYWDWARWEQELDWMALHGVTHPLVLTGYEAVLAETLGLLGIDEAIARTWIGSAAHLPWMSMGGVHDFGGPLPSRWDERRLALARRIIARARELGMTPVLPLPGGHLPAAVTGDEAAEIEWQGWRTPMLDPASPAFAHMLRLFLETQRRLLGDPGPEPVFAVDPYIESLPPSTDSAQLAAAGAGVHTAITAIYPAATWLLQGWPFHYHRAFWTSDRVGAYLSRIPHERLLLIDLWGEHAPMWREGMHGRRWLWTAVHNFGGRFALFGDLCGLARDVAELRARHPERLEGIGVAPEAIENNTVFYELAADLVWDDVDVDAWLDDFAMQRYGVDDDAAREAWRLLGSTLYGRGRTRSIPSPVIARPWSAAAPFASQRLAGEALVAEPARMSANIDAENDPAVLGDLPSIARAASLLISLGTKTDSRDAQERDVVELTSHVLAQQTRLRIRGILRAFTDRDVSTLRREGARLHDDLLALDRLAATRRESRVSTWIAQARSWGDTHAEREVMERDARSLVSVWGHQSSGLHDYSGRHWSGLIRDLYARRWAAWVSWLADAVEHGTRPSEDDLRRVIVEIEEQWREAHGSDDGSDEDPLALAAQLLTRAGYA</sequence>
<organism evidence="3 4">
    <name type="scientific">Microbacterium aurugineum</name>
    <dbReference type="NCBI Taxonomy" id="2851642"/>
    <lineage>
        <taxon>Bacteria</taxon>
        <taxon>Bacillati</taxon>
        <taxon>Actinomycetota</taxon>
        <taxon>Actinomycetes</taxon>
        <taxon>Micrococcales</taxon>
        <taxon>Microbacteriaceae</taxon>
        <taxon>Microbacterium</taxon>
    </lineage>
</organism>
<reference evidence="3 4" key="1">
    <citation type="submission" date="2021-06" db="EMBL/GenBank/DDBJ databases">
        <title>Genome-based taxonomic framework of Microbacterium strains isolated from marine environment, the description of four new species and reclassification of four preexisting species.</title>
        <authorList>
            <person name="Lee S.D."/>
            <person name="Kim S.-M."/>
            <person name="Byeon Y.-S."/>
            <person name="Yang H.L."/>
            <person name="Kim I.S."/>
        </authorList>
    </citation>
    <scope>NUCLEOTIDE SEQUENCE [LARGE SCALE GENOMIC DNA]</scope>
    <source>
        <strain evidence="3 4">KSW4-10</strain>
    </source>
</reference>
<dbReference type="InterPro" id="IPR024733">
    <property type="entry name" value="NAGLU_tim-barrel"/>
</dbReference>
<dbReference type="Pfam" id="PF05089">
    <property type="entry name" value="NAGLU"/>
    <property type="match status" value="1"/>
</dbReference>
<evidence type="ECO:0000259" key="2">
    <source>
        <dbReference type="Pfam" id="PF12972"/>
    </source>
</evidence>
<dbReference type="Proteomes" id="UP000830631">
    <property type="component" value="Chromosome"/>
</dbReference>
<feature type="domain" description="Alpha-N-acetylglucosaminidase tim-barrel" evidence="1">
    <location>
        <begin position="101"/>
        <end position="426"/>
    </location>
</feature>
<dbReference type="RefSeq" id="WP_131493561.1">
    <property type="nucleotide sequence ID" value="NZ_CP078078.1"/>
</dbReference>
<dbReference type="Gene3D" id="1.20.120.670">
    <property type="entry name" value="N-acetyl-b-d-glucoasminidase"/>
    <property type="match status" value="1"/>
</dbReference>
<dbReference type="Pfam" id="PF12972">
    <property type="entry name" value="NAGLU_C"/>
    <property type="match status" value="1"/>
</dbReference>
<proteinExistence type="predicted"/>
<protein>
    <submittedName>
        <fullName evidence="3">Alpha-N-acetylglucosaminidase</fullName>
    </submittedName>
</protein>
<dbReference type="InterPro" id="IPR007781">
    <property type="entry name" value="NAGLU"/>
</dbReference>
<dbReference type="Gene3D" id="3.20.20.80">
    <property type="entry name" value="Glycosidases"/>
    <property type="match status" value="1"/>
</dbReference>
<keyword evidence="4" id="KW-1185">Reference proteome</keyword>
<dbReference type="EMBL" id="CP078078">
    <property type="protein sequence ID" value="UPL16326.1"/>
    <property type="molecule type" value="Genomic_DNA"/>
</dbReference>
<dbReference type="PANTHER" id="PTHR12872:SF1">
    <property type="entry name" value="ALPHA-N-ACETYLGLUCOSAMINIDASE"/>
    <property type="match status" value="1"/>
</dbReference>
<dbReference type="PANTHER" id="PTHR12872">
    <property type="entry name" value="ALPHA-N-ACETYLGLUCOSAMINIDASE"/>
    <property type="match status" value="1"/>
</dbReference>
<gene>
    <name evidence="3" type="ORF">KV397_00405</name>
</gene>
<evidence type="ECO:0000313" key="4">
    <source>
        <dbReference type="Proteomes" id="UP000830631"/>
    </source>
</evidence>
<evidence type="ECO:0000259" key="1">
    <source>
        <dbReference type="Pfam" id="PF05089"/>
    </source>
</evidence>
<dbReference type="InterPro" id="IPR024732">
    <property type="entry name" value="NAGLU_C"/>
</dbReference>
<evidence type="ECO:0000313" key="3">
    <source>
        <dbReference type="EMBL" id="UPL16326.1"/>
    </source>
</evidence>
<name>A0ABY4IWV4_9MICO</name>